<protein>
    <submittedName>
        <fullName evidence="1">Uncharacterized protein</fullName>
    </submittedName>
</protein>
<sequence length="870" mass="96066">MEALLQALPDTPQPVNVINKAKGHAVGRAHKVINLESDDDEPRALPSMQKEVIDLIQSPFLPLRQSKKQPPPTTAADNDLFGNVRSLPKPSSIRASNSRLTYDPHLIQVGKSVAQPRSKPSTSTISSSKGDPYAAFRPPGPAVIGATSKSDYQSYIKPATGGFPSPSRPGTLSSTNQGAFAYKPTPLGRQDWPANIANRLQPKSAFGPVGLTPAPPRTNTDEETENFGAALDNVQYQAEDYDRVSNMEADEHMRELLSGAVGDGEEETEGMEEGEDMVDGFAKGIRLMPHQVRGVKWMRNRERNKRYGGILADDMGLGKTVQALARIVEGIATASEIKAGYKGGTLIVAPLAVMEQWAKEAKTKTAPGRLKVTTHHGAGRTREPAKLEKFDVVITTFQTLASEHGAKTSFAASRSSDKTGQLSTSDSESDGDRFGKTAARRKPPVKKGAKKVGGASALFGVKWLRIIIDEAQNIKNRNTKAAKAAVALQAKYRWCLTGTPIQNNVEELFSLFQFLRARPLDDWQLFRERILAPVKEGRTKLAMKRLHAVLKAIMLRRTKDATIDGKPILNLPARKVEIVQCFFDPAERDFYDAFEKKQELTFNKDKDAIDLRPAPKNDEQEADDLAALLGGIGLEGAKQAKCDMCFSPLFDSKQRHCSDCEPIARKARAQSEDYDSSGLPPSSAKIRMMMKLLHSTDTRSGGKEKTIIFSQFTSFLNLIEPFLRREGVKYVRYDGSMTNDKRQVALEAIKNDPRVKVILISFKAGSTGLNLTCCNNVILLDLWWNPALEDQAFDRAHRLGQKLDVNIFKLTIHESVEDRILTLQNMKRELAAAALSGQGTKNMKLTLNDMIDLFRRNHRHDTPDEDDDGA</sequence>
<name>A0ACC2XFJ9_9TREE</name>
<comment type="caution">
    <text evidence="1">The sequence shown here is derived from an EMBL/GenBank/DDBJ whole genome shotgun (WGS) entry which is preliminary data.</text>
</comment>
<dbReference type="Proteomes" id="UP001234202">
    <property type="component" value="Unassembled WGS sequence"/>
</dbReference>
<evidence type="ECO:0000313" key="2">
    <source>
        <dbReference type="Proteomes" id="UP001234202"/>
    </source>
</evidence>
<organism evidence="1 2">
    <name type="scientific">Naganishia onofrii</name>
    <dbReference type="NCBI Taxonomy" id="1851511"/>
    <lineage>
        <taxon>Eukaryota</taxon>
        <taxon>Fungi</taxon>
        <taxon>Dikarya</taxon>
        <taxon>Basidiomycota</taxon>
        <taxon>Agaricomycotina</taxon>
        <taxon>Tremellomycetes</taxon>
        <taxon>Filobasidiales</taxon>
        <taxon>Filobasidiaceae</taxon>
        <taxon>Naganishia</taxon>
    </lineage>
</organism>
<keyword evidence="2" id="KW-1185">Reference proteome</keyword>
<proteinExistence type="predicted"/>
<accession>A0ACC2XFJ9</accession>
<dbReference type="EMBL" id="JASBWV010000015">
    <property type="protein sequence ID" value="KAJ9122037.1"/>
    <property type="molecule type" value="Genomic_DNA"/>
</dbReference>
<reference evidence="1" key="1">
    <citation type="submission" date="2023-04" db="EMBL/GenBank/DDBJ databases">
        <title>Draft Genome sequencing of Naganishia species isolated from polar environments using Oxford Nanopore Technology.</title>
        <authorList>
            <person name="Leo P."/>
            <person name="Venkateswaran K."/>
        </authorList>
    </citation>
    <scope>NUCLEOTIDE SEQUENCE</scope>
    <source>
        <strain evidence="1">DBVPG 5303</strain>
    </source>
</reference>
<evidence type="ECO:0000313" key="1">
    <source>
        <dbReference type="EMBL" id="KAJ9122037.1"/>
    </source>
</evidence>
<gene>
    <name evidence="1" type="ORF">QFC24_004264</name>
</gene>